<accession>A0A915IAA7</accession>
<dbReference type="Proteomes" id="UP000887565">
    <property type="component" value="Unplaced"/>
</dbReference>
<protein>
    <submittedName>
        <fullName evidence="2">Uncharacterized protein</fullName>
    </submittedName>
</protein>
<organism evidence="1 2">
    <name type="scientific">Romanomermis culicivorax</name>
    <name type="common">Nematode worm</name>
    <dbReference type="NCBI Taxonomy" id="13658"/>
    <lineage>
        <taxon>Eukaryota</taxon>
        <taxon>Metazoa</taxon>
        <taxon>Ecdysozoa</taxon>
        <taxon>Nematoda</taxon>
        <taxon>Enoplea</taxon>
        <taxon>Dorylaimia</taxon>
        <taxon>Mermithida</taxon>
        <taxon>Mermithoidea</taxon>
        <taxon>Mermithidae</taxon>
        <taxon>Romanomermis</taxon>
    </lineage>
</organism>
<evidence type="ECO:0000313" key="1">
    <source>
        <dbReference type="Proteomes" id="UP000887565"/>
    </source>
</evidence>
<dbReference type="AlphaFoldDB" id="A0A915IAA7"/>
<dbReference type="WBParaSite" id="nRc.2.0.1.t10216-RA">
    <property type="protein sequence ID" value="nRc.2.0.1.t10216-RA"/>
    <property type="gene ID" value="nRc.2.0.1.g10216"/>
</dbReference>
<sequence>MDDIPNKSHLQHSGGESCFLRLLLVGDLFRFTKRYLIDNCVPIATTPKMINIVDKQTSIEKTETTKKTAQKQLNNKTDDSLCEQGPRIKKSYSRGCVEKLFPPEDNMKVFSFQLLLLKNYLVYLHSECIFKISTPKNPRSSFVEALKDYSKEST</sequence>
<evidence type="ECO:0000313" key="2">
    <source>
        <dbReference type="WBParaSite" id="nRc.2.0.1.t10216-RA"/>
    </source>
</evidence>
<proteinExistence type="predicted"/>
<reference evidence="2" key="1">
    <citation type="submission" date="2022-11" db="UniProtKB">
        <authorList>
            <consortium name="WormBaseParasite"/>
        </authorList>
    </citation>
    <scope>IDENTIFICATION</scope>
</reference>
<keyword evidence="1" id="KW-1185">Reference proteome</keyword>
<name>A0A915IAA7_ROMCU</name>